<name>E6XGX7_SHEP2</name>
<evidence type="ECO:0000256" key="3">
    <source>
        <dbReference type="ARBA" id="ARBA00023199"/>
    </source>
</evidence>
<dbReference type="PATRIC" id="fig|399804.5.peg.3991"/>
<dbReference type="GO" id="GO:0005829">
    <property type="term" value="C:cytosol"/>
    <property type="evidence" value="ECO:0007669"/>
    <property type="project" value="TreeGrafter"/>
</dbReference>
<dbReference type="InterPro" id="IPR043128">
    <property type="entry name" value="Rev_trsase/Diguanyl_cyclase"/>
</dbReference>
<dbReference type="SUPFAM" id="SSF56672">
    <property type="entry name" value="DNA/RNA polymerases"/>
    <property type="match status" value="1"/>
</dbReference>
<keyword evidence="2" id="KW-0227">DNA damage</keyword>
<dbReference type="CDD" id="cd01700">
    <property type="entry name" value="PolY_Pol_V_umuC"/>
    <property type="match status" value="1"/>
</dbReference>
<keyword evidence="4" id="KW-0234">DNA repair</keyword>
<comment type="similarity">
    <text evidence="1">Belongs to the DNA polymerase type-Y family.</text>
</comment>
<dbReference type="InterPro" id="IPR025188">
    <property type="entry name" value="DUF4113"/>
</dbReference>
<dbReference type="GO" id="GO:0009432">
    <property type="term" value="P:SOS response"/>
    <property type="evidence" value="ECO:0007669"/>
    <property type="project" value="UniProtKB-KW"/>
</dbReference>
<dbReference type="Gene3D" id="3.30.70.270">
    <property type="match status" value="1"/>
</dbReference>
<dbReference type="AlphaFoldDB" id="E6XGX7"/>
<organism evidence="7 8">
    <name type="scientific">Shewanella putrefaciens (strain 200)</name>
    <dbReference type="NCBI Taxonomy" id="399804"/>
    <lineage>
        <taxon>Bacteria</taxon>
        <taxon>Pseudomonadati</taxon>
        <taxon>Pseudomonadota</taxon>
        <taxon>Gammaproteobacteria</taxon>
        <taxon>Alteromonadales</taxon>
        <taxon>Shewanellaceae</taxon>
        <taxon>Shewanella</taxon>
    </lineage>
</organism>
<dbReference type="Gene3D" id="1.10.150.20">
    <property type="entry name" value="5' to 3' exonuclease, C-terminal subdomain"/>
    <property type="match status" value="1"/>
</dbReference>
<dbReference type="InterPro" id="IPR017961">
    <property type="entry name" value="DNA_pol_Y-fam_little_finger"/>
</dbReference>
<dbReference type="InterPro" id="IPR043502">
    <property type="entry name" value="DNA/RNA_pol_sf"/>
</dbReference>
<keyword evidence="5" id="KW-0742">SOS response</keyword>
<evidence type="ECO:0000256" key="2">
    <source>
        <dbReference type="ARBA" id="ARBA00022763"/>
    </source>
</evidence>
<dbReference type="GO" id="GO:0006281">
    <property type="term" value="P:DNA repair"/>
    <property type="evidence" value="ECO:0007669"/>
    <property type="project" value="UniProtKB-KW"/>
</dbReference>
<evidence type="ECO:0000256" key="4">
    <source>
        <dbReference type="ARBA" id="ARBA00023204"/>
    </source>
</evidence>
<dbReference type="Pfam" id="PF00817">
    <property type="entry name" value="IMS"/>
    <property type="match status" value="1"/>
</dbReference>
<dbReference type="KEGG" id="shp:Sput200_3884"/>
<gene>
    <name evidence="7" type="ordered locus">Sput200_3884</name>
</gene>
<dbReference type="PROSITE" id="PS50173">
    <property type="entry name" value="UMUC"/>
    <property type="match status" value="1"/>
</dbReference>
<dbReference type="InterPro" id="IPR050116">
    <property type="entry name" value="DNA_polymerase-Y"/>
</dbReference>
<dbReference type="Pfam" id="PF11799">
    <property type="entry name" value="IMS_C"/>
    <property type="match status" value="1"/>
</dbReference>
<sequence length="417" mass="47271">MYALVDANSFYCSAEQVFRPEWRGKPLVTLSNNDGTTISVNRLAKELGIPKFAPYFQIKEQCQKQGVILCSSNYTLYADLSSKMFDIIGRFAPEIEIYSIDECFLSFKNCSAIKCFRSHGQLIRKSVWKLARLPVCVGFGATLTLAKAANHAAKKIRGYNGVCVIDNEADRVAILKQMALSDVWGIGRRLSKKLELLDIKTAYDLSRMPPSLARKQFNIEVERIVRELNGIECKQWDQVKADKTQIFSTRSLGERVTDLDVLLQALSKHVGIAAQKARSQGSSCKTMLIFAQNSSYDEQSAGFKSIIHFPCATNSTIEMTQAMTEEARKLFRHGIRYYRVGVGLLDLRSDKHQQFDLFNQSDANPALMATLDGINTRYGRDTLFLAAQGIEQKWDMRREFLTPEYTTKWNNLPMIRC</sequence>
<dbReference type="Gene3D" id="3.40.1170.60">
    <property type="match status" value="1"/>
</dbReference>
<evidence type="ECO:0000259" key="6">
    <source>
        <dbReference type="PROSITE" id="PS50173"/>
    </source>
</evidence>
<dbReference type="GO" id="GO:0003887">
    <property type="term" value="F:DNA-directed DNA polymerase activity"/>
    <property type="evidence" value="ECO:0007669"/>
    <property type="project" value="TreeGrafter"/>
</dbReference>
<dbReference type="GO" id="GO:0003684">
    <property type="term" value="F:damaged DNA binding"/>
    <property type="evidence" value="ECO:0007669"/>
    <property type="project" value="InterPro"/>
</dbReference>
<evidence type="ECO:0000313" key="8">
    <source>
        <dbReference type="Proteomes" id="UP000008209"/>
    </source>
</evidence>
<protein>
    <submittedName>
        <fullName evidence="7">UMUC domain protein DNA-repair protein</fullName>
    </submittedName>
</protein>
<accession>E6XGX7</accession>
<evidence type="ECO:0000256" key="1">
    <source>
        <dbReference type="ARBA" id="ARBA00010945"/>
    </source>
</evidence>
<dbReference type="PANTHER" id="PTHR11076:SF34">
    <property type="entry name" value="PROTEIN UMUC"/>
    <property type="match status" value="1"/>
</dbReference>
<dbReference type="EMBL" id="CP002457">
    <property type="protein sequence ID" value="ADV56250.1"/>
    <property type="molecule type" value="Genomic_DNA"/>
</dbReference>
<feature type="domain" description="UmuC" evidence="6">
    <location>
        <begin position="2"/>
        <end position="187"/>
    </location>
</feature>
<dbReference type="Pfam" id="PF13438">
    <property type="entry name" value="DUF4113"/>
    <property type="match status" value="1"/>
</dbReference>
<proteinExistence type="inferred from homology"/>
<dbReference type="PANTHER" id="PTHR11076">
    <property type="entry name" value="DNA REPAIR POLYMERASE UMUC / TRANSFERASE FAMILY MEMBER"/>
    <property type="match status" value="1"/>
</dbReference>
<reference evidence="7 8" key="1">
    <citation type="submission" date="2011-01" db="EMBL/GenBank/DDBJ databases">
        <title>Complete sequence of Shewanella putrefaciens 200.</title>
        <authorList>
            <consortium name="US DOE Joint Genome Institute"/>
            <person name="Lucas S."/>
            <person name="Copeland A."/>
            <person name="Lapidus A."/>
            <person name="Cheng J.-F."/>
            <person name="Bruce D."/>
            <person name="Goodwin L."/>
            <person name="Pitluck S."/>
            <person name="Munk A.C."/>
            <person name="Detter J.C."/>
            <person name="Han C."/>
            <person name="Tapia R."/>
            <person name="Land M."/>
            <person name="Hauser L."/>
            <person name="Chang Y.-J."/>
            <person name="Jeffries C."/>
            <person name="Kyrpides N."/>
            <person name="Ivanova N."/>
            <person name="Mikhailova N."/>
            <person name="Kolker E."/>
            <person name="Lawrence C."/>
            <person name="McCue L.A."/>
            <person name="DiChristina T."/>
            <person name="Nealson K."/>
            <person name="Fredrickson J.K."/>
            <person name="Woyke T."/>
        </authorList>
    </citation>
    <scope>NUCLEOTIDE SEQUENCE [LARGE SCALE GENOMIC DNA]</scope>
    <source>
        <strain evidence="7 8">200</strain>
    </source>
</reference>
<dbReference type="HOGENOM" id="CLU_012348_3_0_6"/>
<dbReference type="GO" id="GO:0042276">
    <property type="term" value="P:error-prone translesion synthesis"/>
    <property type="evidence" value="ECO:0007669"/>
    <property type="project" value="TreeGrafter"/>
</dbReference>
<dbReference type="Proteomes" id="UP000008209">
    <property type="component" value="Chromosome"/>
</dbReference>
<keyword evidence="3" id="KW-0741">SOS mutagenesis</keyword>
<dbReference type="OrthoDB" id="9808813at2"/>
<evidence type="ECO:0000256" key="5">
    <source>
        <dbReference type="ARBA" id="ARBA00023236"/>
    </source>
</evidence>
<dbReference type="InterPro" id="IPR001126">
    <property type="entry name" value="UmuC"/>
</dbReference>
<evidence type="ECO:0000313" key="7">
    <source>
        <dbReference type="EMBL" id="ADV56250.1"/>
    </source>
</evidence>